<feature type="transmembrane region" description="Helical" evidence="3">
    <location>
        <begin position="144"/>
        <end position="162"/>
    </location>
</feature>
<feature type="transmembrane region" description="Helical" evidence="3">
    <location>
        <begin position="330"/>
        <end position="348"/>
    </location>
</feature>
<dbReference type="EMBL" id="CP144460">
    <property type="protein sequence ID" value="XBS36968.1"/>
    <property type="molecule type" value="Genomic_DNA"/>
</dbReference>
<dbReference type="RefSeq" id="WP_349655860.1">
    <property type="nucleotide sequence ID" value="NZ_CP144460.1"/>
</dbReference>
<feature type="transmembrane region" description="Helical" evidence="3">
    <location>
        <begin position="60"/>
        <end position="78"/>
    </location>
</feature>
<reference evidence="4" key="1">
    <citation type="submission" date="2024-02" db="EMBL/GenBank/DDBJ databases">
        <title>Complete genome sequence of Xanthomonas sp. 10-10.</title>
        <authorList>
            <person name="Biessy A."/>
            <person name="Ciotola M."/>
            <person name="Cadieux M."/>
            <person name="Soufiane B."/>
            <person name="Laforest M."/>
            <person name="Filion M."/>
        </authorList>
    </citation>
    <scope>NUCLEOTIDE SEQUENCE</scope>
    <source>
        <strain evidence="4">10-10</strain>
    </source>
</reference>
<gene>
    <name evidence="4" type="ORF">VZ068_16075</name>
</gene>
<sequence length="629" mass="69650">MDDEQHLALVQSWHNGAIGFWDMAAGNGNWILHRSLAMMTLAINVVIGGETSFSLKTGNLVLHLICGWVAYATFRRMLALDKNLSKHSSLISALICSIWLLHPLNVSTVLYVVQRMSQIATIFPLLGVWLYITTRQKMLKKSIAPVTAFSLLFLGLPALTLLGIQGKQSAIVLVGLCLVVELGWLKQPREWDGLLKIFYTTFVALPIIILPALVYWQWNTLQSAMLEWGMTPIERLISEPRAICHYIRMLIMPYSPAMGIYTDDFAISHSLSSPATTTPAIIGLLAVSAAAISCRKRLPGFFVGWFWFLVAHSVEASIVPIELYYEHRNYLPQLGLWLMLIDLIAAALRKLSQYGTRSNAIGWTFALGFIGVICAQTWSRALVWQTQLGISLAAIDSHPNSARAHIAFGFAAMQSGLVGDTYNAFQRLASNSDPRISGIGKIELTILNCHLHKDSDPSLLEAAAQNSPRFINPVLPYAISNLLEIRERDGCGRITPALLANTIVSILNQATDHREASQSKWTLRYNAALAYYQAGDWQHALEQTRLAWPNSPDPTIALLHVRLLLKAGDIEGAKKTFWDLMRRAGYTEIKQLPTATRGTALRAVLKEINEYAAHNSVAGLDESGTSLAQ</sequence>
<keyword evidence="3" id="KW-1133">Transmembrane helix</keyword>
<feature type="transmembrane region" description="Helical" evidence="3">
    <location>
        <begin position="197"/>
        <end position="218"/>
    </location>
</feature>
<feature type="transmembrane region" description="Helical" evidence="3">
    <location>
        <begin position="275"/>
        <end position="294"/>
    </location>
</feature>
<proteinExistence type="predicted"/>
<evidence type="ECO:0000313" key="4">
    <source>
        <dbReference type="EMBL" id="XBS36968.1"/>
    </source>
</evidence>
<evidence type="ECO:0000256" key="2">
    <source>
        <dbReference type="ARBA" id="ARBA00022803"/>
    </source>
</evidence>
<feature type="transmembrane region" description="Helical" evidence="3">
    <location>
        <begin position="301"/>
        <end position="324"/>
    </location>
</feature>
<feature type="transmembrane region" description="Helical" evidence="3">
    <location>
        <begin position="90"/>
        <end position="110"/>
    </location>
</feature>
<feature type="transmembrane region" description="Helical" evidence="3">
    <location>
        <begin position="168"/>
        <end position="185"/>
    </location>
</feature>
<dbReference type="Gene3D" id="1.25.40.10">
    <property type="entry name" value="Tetratricopeptide repeat domain"/>
    <property type="match status" value="1"/>
</dbReference>
<dbReference type="InterPro" id="IPR052346">
    <property type="entry name" value="O-mannosyl-transferase_TMTC"/>
</dbReference>
<dbReference type="SUPFAM" id="SSF48452">
    <property type="entry name" value="TPR-like"/>
    <property type="match status" value="1"/>
</dbReference>
<keyword evidence="1" id="KW-0677">Repeat</keyword>
<keyword evidence="3" id="KW-0812">Transmembrane</keyword>
<dbReference type="AlphaFoldDB" id="A0AAU7P6G8"/>
<accession>A0AAU7P6G8</accession>
<keyword evidence="3" id="KW-0472">Membrane</keyword>
<dbReference type="InterPro" id="IPR011990">
    <property type="entry name" value="TPR-like_helical_dom_sf"/>
</dbReference>
<feature type="transmembrane region" description="Helical" evidence="3">
    <location>
        <begin position="360"/>
        <end position="378"/>
    </location>
</feature>
<name>A0AAU7P6G8_9XANT</name>
<organism evidence="4">
    <name type="scientific">Xanthomonas sp. 10-10</name>
    <dbReference type="NCBI Taxonomy" id="3115848"/>
    <lineage>
        <taxon>Bacteria</taxon>
        <taxon>Pseudomonadati</taxon>
        <taxon>Pseudomonadota</taxon>
        <taxon>Gammaproteobacteria</taxon>
        <taxon>Lysobacterales</taxon>
        <taxon>Lysobacteraceae</taxon>
        <taxon>Xanthomonas</taxon>
    </lineage>
</organism>
<keyword evidence="2" id="KW-0802">TPR repeat</keyword>
<evidence type="ECO:0000256" key="1">
    <source>
        <dbReference type="ARBA" id="ARBA00022737"/>
    </source>
</evidence>
<dbReference type="PANTHER" id="PTHR44227">
    <property type="match status" value="1"/>
</dbReference>
<protein>
    <recommendedName>
        <fullName evidence="5">Tetratricopeptide repeat protein</fullName>
    </recommendedName>
</protein>
<evidence type="ECO:0000256" key="3">
    <source>
        <dbReference type="SAM" id="Phobius"/>
    </source>
</evidence>
<dbReference type="PANTHER" id="PTHR44227:SF3">
    <property type="entry name" value="PROTEIN O-MANNOSYL-TRANSFERASE TMTC4"/>
    <property type="match status" value="1"/>
</dbReference>
<evidence type="ECO:0008006" key="5">
    <source>
        <dbReference type="Google" id="ProtNLM"/>
    </source>
</evidence>